<dbReference type="GO" id="GO:0052908">
    <property type="term" value="F:16S rRNA (adenine(1518)-N(6)/adenine(1519)-N(6))-dimethyltransferase activity"/>
    <property type="evidence" value="ECO:0007669"/>
    <property type="project" value="UniProtKB-EC"/>
</dbReference>
<comment type="similarity">
    <text evidence="7">Belongs to the class I-like SAM-binding methyltransferase superfamily. rRNA adenine N(6)-methyltransferase family. RsmA subfamily.</text>
</comment>
<comment type="catalytic activity">
    <reaction evidence="7">
        <text>adenosine(1518)/adenosine(1519) in 16S rRNA + 4 S-adenosyl-L-methionine = N(6)-dimethyladenosine(1518)/N(6)-dimethyladenosine(1519) in 16S rRNA + 4 S-adenosyl-L-homocysteine + 4 H(+)</text>
        <dbReference type="Rhea" id="RHEA:19609"/>
        <dbReference type="Rhea" id="RHEA-COMP:10232"/>
        <dbReference type="Rhea" id="RHEA-COMP:10233"/>
        <dbReference type="ChEBI" id="CHEBI:15378"/>
        <dbReference type="ChEBI" id="CHEBI:57856"/>
        <dbReference type="ChEBI" id="CHEBI:59789"/>
        <dbReference type="ChEBI" id="CHEBI:74411"/>
        <dbReference type="ChEBI" id="CHEBI:74493"/>
        <dbReference type="EC" id="2.1.1.182"/>
    </reaction>
</comment>
<dbReference type="InterPro" id="IPR029063">
    <property type="entry name" value="SAM-dependent_MTases_sf"/>
</dbReference>
<dbReference type="Gene3D" id="1.10.8.100">
    <property type="entry name" value="Ribosomal RNA adenine dimethylase-like, domain 2"/>
    <property type="match status" value="1"/>
</dbReference>
<dbReference type="RefSeq" id="WP_120627869.1">
    <property type="nucleotide sequence ID" value="NZ_RAWG01000185.1"/>
</dbReference>
<dbReference type="CDD" id="cd02440">
    <property type="entry name" value="AdoMet_MTases"/>
    <property type="match status" value="1"/>
</dbReference>
<keyword evidence="2 7" id="KW-0698">rRNA processing</keyword>
<dbReference type="InterPro" id="IPR023165">
    <property type="entry name" value="rRNA_Ade_diMease-like_C"/>
</dbReference>
<organism evidence="11 12">
    <name type="scientific">Corallococcus sicarius</name>
    <dbReference type="NCBI Taxonomy" id="2316726"/>
    <lineage>
        <taxon>Bacteria</taxon>
        <taxon>Pseudomonadati</taxon>
        <taxon>Myxococcota</taxon>
        <taxon>Myxococcia</taxon>
        <taxon>Myxococcales</taxon>
        <taxon>Cystobacterineae</taxon>
        <taxon>Myxococcaceae</taxon>
        <taxon>Corallococcus</taxon>
    </lineage>
</organism>
<dbReference type="InterPro" id="IPR020598">
    <property type="entry name" value="rRNA_Ade_methylase_Trfase_N"/>
</dbReference>
<sequence>MESPRDILKRHGLRPKHSWGQNFLGDADALQSIADALELRAGEPVVELGPGLGHLTRFLAATGAQVTAVERDRDMVAVLEKEAIPGVRVVSGNAATVDFAQVAGVPEIALVGNLPYHLTSSILFQVLAQRAHISRAVFTLQKEVVVRLAAEPGNRDYGLLTVLLGLHFDVEEVLTLEAWRFHPPPKVDSAVVRLTRLASPRAPLVDEARFTRLVKAGFAQRRKTLINSLKSDKGLAKPDVLLAALQTAGVDPGRRAETLSPAEFAAIERALGPVTAMAPPPPDAPEPDSDPDADDAS</sequence>
<dbReference type="SUPFAM" id="SSF53335">
    <property type="entry name" value="S-adenosyl-L-methionine-dependent methyltransferases"/>
    <property type="match status" value="1"/>
</dbReference>
<feature type="binding site" evidence="7 8">
    <location>
        <position position="22"/>
    </location>
    <ligand>
        <name>S-adenosyl-L-methionine</name>
        <dbReference type="ChEBI" id="CHEBI:59789"/>
    </ligand>
</feature>
<evidence type="ECO:0000256" key="7">
    <source>
        <dbReference type="HAMAP-Rule" id="MF_00607"/>
    </source>
</evidence>
<dbReference type="GO" id="GO:0005829">
    <property type="term" value="C:cytosol"/>
    <property type="evidence" value="ECO:0007669"/>
    <property type="project" value="TreeGrafter"/>
</dbReference>
<dbReference type="InterPro" id="IPR011530">
    <property type="entry name" value="rRNA_adenine_dimethylase"/>
</dbReference>
<feature type="region of interest" description="Disordered" evidence="9">
    <location>
        <begin position="274"/>
        <end position="297"/>
    </location>
</feature>
<keyword evidence="3 7" id="KW-0489">Methyltransferase</keyword>
<dbReference type="EC" id="2.1.1.182" evidence="7"/>
<dbReference type="PROSITE" id="PS51689">
    <property type="entry name" value="SAM_RNA_A_N6_MT"/>
    <property type="match status" value="1"/>
</dbReference>
<dbReference type="NCBIfam" id="TIGR00755">
    <property type="entry name" value="ksgA"/>
    <property type="match status" value="1"/>
</dbReference>
<dbReference type="PROSITE" id="PS01131">
    <property type="entry name" value="RRNA_A_DIMETH"/>
    <property type="match status" value="1"/>
</dbReference>
<keyword evidence="12" id="KW-1185">Reference proteome</keyword>
<reference evidence="12" key="1">
    <citation type="submission" date="2018-09" db="EMBL/GenBank/DDBJ databases">
        <authorList>
            <person name="Livingstone P.G."/>
            <person name="Whitworth D.E."/>
        </authorList>
    </citation>
    <scope>NUCLEOTIDE SEQUENCE [LARGE SCALE GENOMIC DNA]</scope>
    <source>
        <strain evidence="12">CA040B</strain>
    </source>
</reference>
<proteinExistence type="inferred from homology"/>
<dbReference type="PANTHER" id="PTHR11727:SF7">
    <property type="entry name" value="DIMETHYLADENOSINE TRANSFERASE-RELATED"/>
    <property type="match status" value="1"/>
</dbReference>
<dbReference type="AlphaFoldDB" id="A0A3A8N5I0"/>
<dbReference type="SMART" id="SM00650">
    <property type="entry name" value="rADc"/>
    <property type="match status" value="1"/>
</dbReference>
<feature type="binding site" evidence="7 8">
    <location>
        <position position="49"/>
    </location>
    <ligand>
        <name>S-adenosyl-L-methionine</name>
        <dbReference type="ChEBI" id="CHEBI:59789"/>
    </ligand>
</feature>
<dbReference type="GO" id="GO:0003723">
    <property type="term" value="F:RNA binding"/>
    <property type="evidence" value="ECO:0007669"/>
    <property type="project" value="UniProtKB-UniRule"/>
</dbReference>
<feature type="domain" description="Ribosomal RNA adenine methylase transferase N-terminal" evidence="10">
    <location>
        <begin position="29"/>
        <end position="198"/>
    </location>
</feature>
<evidence type="ECO:0000256" key="9">
    <source>
        <dbReference type="SAM" id="MobiDB-lite"/>
    </source>
</evidence>
<dbReference type="HAMAP" id="MF_00607">
    <property type="entry name" value="16SrRNA_methyltr_A"/>
    <property type="match status" value="1"/>
</dbReference>
<comment type="function">
    <text evidence="7">Specifically dimethylates two adjacent adenosines (A1518 and A1519) in the loop of a conserved hairpin near the 3'-end of 16S rRNA in the 30S particle. May play a critical role in biogenesis of 30S subunits.</text>
</comment>
<evidence type="ECO:0000256" key="1">
    <source>
        <dbReference type="ARBA" id="ARBA00022490"/>
    </source>
</evidence>
<keyword evidence="5 7" id="KW-0949">S-adenosyl-L-methionine</keyword>
<feature type="compositionally biased region" description="Acidic residues" evidence="9">
    <location>
        <begin position="285"/>
        <end position="297"/>
    </location>
</feature>
<evidence type="ECO:0000256" key="3">
    <source>
        <dbReference type="ARBA" id="ARBA00022603"/>
    </source>
</evidence>
<dbReference type="PANTHER" id="PTHR11727">
    <property type="entry name" value="DIMETHYLADENOSINE TRANSFERASE"/>
    <property type="match status" value="1"/>
</dbReference>
<evidence type="ECO:0000256" key="8">
    <source>
        <dbReference type="PROSITE-ProRule" id="PRU01026"/>
    </source>
</evidence>
<dbReference type="Proteomes" id="UP000273405">
    <property type="component" value="Unassembled WGS sequence"/>
</dbReference>
<dbReference type="Gene3D" id="3.40.50.150">
    <property type="entry name" value="Vaccinia Virus protein VP39"/>
    <property type="match status" value="1"/>
</dbReference>
<name>A0A3A8N5I0_9BACT</name>
<dbReference type="EMBL" id="RAWG01000185">
    <property type="protein sequence ID" value="RKH38750.1"/>
    <property type="molecule type" value="Genomic_DNA"/>
</dbReference>
<evidence type="ECO:0000256" key="6">
    <source>
        <dbReference type="ARBA" id="ARBA00022884"/>
    </source>
</evidence>
<dbReference type="Pfam" id="PF00398">
    <property type="entry name" value="RrnaAD"/>
    <property type="match status" value="1"/>
</dbReference>
<comment type="caution">
    <text evidence="7 8">Lacks conserved residue(s) required for the propagation of feature annotation.</text>
</comment>
<keyword evidence="1 7" id="KW-0963">Cytoplasm</keyword>
<evidence type="ECO:0000313" key="11">
    <source>
        <dbReference type="EMBL" id="RKH38750.1"/>
    </source>
</evidence>
<evidence type="ECO:0000259" key="10">
    <source>
        <dbReference type="SMART" id="SM00650"/>
    </source>
</evidence>
<keyword evidence="6 7" id="KW-0694">RNA-binding</keyword>
<evidence type="ECO:0000256" key="5">
    <source>
        <dbReference type="ARBA" id="ARBA00022691"/>
    </source>
</evidence>
<evidence type="ECO:0000313" key="12">
    <source>
        <dbReference type="Proteomes" id="UP000273405"/>
    </source>
</evidence>
<comment type="subcellular location">
    <subcellularLocation>
        <location evidence="7">Cytoplasm</location>
    </subcellularLocation>
</comment>
<protein>
    <recommendedName>
        <fullName evidence="7">Ribosomal RNA small subunit methyltransferase A</fullName>
        <ecNumber evidence="7">2.1.1.182</ecNumber>
    </recommendedName>
    <alternativeName>
        <fullName evidence="7">16S rRNA (adenine(1518)-N(6)/adenine(1519)-N(6))-dimethyltransferase</fullName>
    </alternativeName>
    <alternativeName>
        <fullName evidence="7">16S rRNA dimethyladenosine transferase</fullName>
    </alternativeName>
    <alternativeName>
        <fullName evidence="7">16S rRNA dimethylase</fullName>
    </alternativeName>
    <alternativeName>
        <fullName evidence="7">S-adenosylmethionine-6-N', N'-adenosyl(rRNA) dimethyltransferase</fullName>
    </alternativeName>
</protein>
<comment type="caution">
    <text evidence="11">The sequence shown here is derived from an EMBL/GenBank/DDBJ whole genome shotgun (WGS) entry which is preliminary data.</text>
</comment>
<evidence type="ECO:0000256" key="2">
    <source>
        <dbReference type="ARBA" id="ARBA00022552"/>
    </source>
</evidence>
<feature type="binding site" evidence="7 8">
    <location>
        <position position="70"/>
    </location>
    <ligand>
        <name>S-adenosyl-L-methionine</name>
        <dbReference type="ChEBI" id="CHEBI:59789"/>
    </ligand>
</feature>
<dbReference type="OrthoDB" id="9814755at2"/>
<keyword evidence="4 7" id="KW-0808">Transferase</keyword>
<feature type="binding site" evidence="7 8">
    <location>
        <position position="113"/>
    </location>
    <ligand>
        <name>S-adenosyl-L-methionine</name>
        <dbReference type="ChEBI" id="CHEBI:59789"/>
    </ligand>
</feature>
<accession>A0A3A8N5I0</accession>
<dbReference type="InterPro" id="IPR001737">
    <property type="entry name" value="KsgA/Erm"/>
</dbReference>
<gene>
    <name evidence="7 11" type="primary">rsmA</name>
    <name evidence="7" type="synonym">ksgA</name>
    <name evidence="11" type="ORF">D7X12_25425</name>
</gene>
<dbReference type="InterPro" id="IPR020596">
    <property type="entry name" value="rRNA_Ade_Mease_Trfase_CS"/>
</dbReference>
<feature type="binding site" evidence="7 8">
    <location>
        <position position="24"/>
    </location>
    <ligand>
        <name>S-adenosyl-L-methionine</name>
        <dbReference type="ChEBI" id="CHEBI:59789"/>
    </ligand>
</feature>
<evidence type="ECO:0000256" key="4">
    <source>
        <dbReference type="ARBA" id="ARBA00022679"/>
    </source>
</evidence>